<evidence type="ECO:0000256" key="1">
    <source>
        <dbReference type="ARBA" id="ARBA00022679"/>
    </source>
</evidence>
<feature type="domain" description="N-acetyltransferase" evidence="3">
    <location>
        <begin position="1"/>
        <end position="141"/>
    </location>
</feature>
<proteinExistence type="predicted"/>
<dbReference type="Gene3D" id="3.40.630.30">
    <property type="match status" value="1"/>
</dbReference>
<protein>
    <submittedName>
        <fullName evidence="4">Acetyltransferase YpeA</fullName>
        <ecNumber evidence="4">2.3.1.-</ecNumber>
    </submittedName>
</protein>
<organism evidence="4 5">
    <name type="scientific">Legionella rubrilucens</name>
    <dbReference type="NCBI Taxonomy" id="458"/>
    <lineage>
        <taxon>Bacteria</taxon>
        <taxon>Pseudomonadati</taxon>
        <taxon>Pseudomonadota</taxon>
        <taxon>Gammaproteobacteria</taxon>
        <taxon>Legionellales</taxon>
        <taxon>Legionellaceae</taxon>
        <taxon>Legionella</taxon>
    </lineage>
</organism>
<dbReference type="PROSITE" id="PS51186">
    <property type="entry name" value="GNAT"/>
    <property type="match status" value="1"/>
</dbReference>
<keyword evidence="2 4" id="KW-0012">Acyltransferase</keyword>
<dbReference type="InterPro" id="IPR050680">
    <property type="entry name" value="YpeA/RimI_acetyltransf"/>
</dbReference>
<dbReference type="OrthoDB" id="5652728at2"/>
<dbReference type="CDD" id="cd04301">
    <property type="entry name" value="NAT_SF"/>
    <property type="match status" value="1"/>
</dbReference>
<sequence>MAIRLMTKEDCEAFLALDPIIFPNEEPWTEHTFNYYFKPGLAFVSYDENGQMNGYVFAKPRGKSVYISNLGVHPEAAGRGIGSQLMDQVIKAAQADGSNPFISLQVRINNDRAKRLYQKFGFIITNDPADEGFHAMKRPLHLAPVKQQTTPDVLAVEKEIKRLRKNALSFFSMGNNRKADAIEAALNTAILNKDMDVRQNDAVKRALAKHRLCSFFRTKTADALLNVNNSYPMHSS</sequence>
<evidence type="ECO:0000313" key="4">
    <source>
        <dbReference type="EMBL" id="KTD45562.1"/>
    </source>
</evidence>
<name>A0A0W0XLQ4_9GAMM</name>
<evidence type="ECO:0000259" key="3">
    <source>
        <dbReference type="PROSITE" id="PS51186"/>
    </source>
</evidence>
<dbReference type="SUPFAM" id="SSF55729">
    <property type="entry name" value="Acyl-CoA N-acyltransferases (Nat)"/>
    <property type="match status" value="1"/>
</dbReference>
<gene>
    <name evidence="4" type="primary">ypeA</name>
    <name evidence="4" type="ORF">Lrub_2359</name>
</gene>
<dbReference type="PANTHER" id="PTHR43420">
    <property type="entry name" value="ACETYLTRANSFERASE"/>
    <property type="match status" value="1"/>
</dbReference>
<dbReference type="PATRIC" id="fig|458.5.peg.2462"/>
<accession>A0A0W0XLQ4</accession>
<dbReference type="EC" id="2.3.1.-" evidence="4"/>
<reference evidence="4 5" key="1">
    <citation type="submission" date="2015-11" db="EMBL/GenBank/DDBJ databases">
        <title>Genomic analysis of 38 Legionella species identifies large and diverse effector repertoires.</title>
        <authorList>
            <person name="Burstein D."/>
            <person name="Amaro F."/>
            <person name="Zusman T."/>
            <person name="Lifshitz Z."/>
            <person name="Cohen O."/>
            <person name="Gilbert J.A."/>
            <person name="Pupko T."/>
            <person name="Shuman H.A."/>
            <person name="Segal G."/>
        </authorList>
    </citation>
    <scope>NUCLEOTIDE SEQUENCE [LARGE SCALE GENOMIC DNA]</scope>
    <source>
        <strain evidence="4 5">WA-270A-C2</strain>
    </source>
</reference>
<keyword evidence="5" id="KW-1185">Reference proteome</keyword>
<dbReference type="GO" id="GO:0016747">
    <property type="term" value="F:acyltransferase activity, transferring groups other than amino-acyl groups"/>
    <property type="evidence" value="ECO:0007669"/>
    <property type="project" value="InterPro"/>
</dbReference>
<dbReference type="EMBL" id="LNYT01000022">
    <property type="protein sequence ID" value="KTD45562.1"/>
    <property type="molecule type" value="Genomic_DNA"/>
</dbReference>
<evidence type="ECO:0000256" key="2">
    <source>
        <dbReference type="ARBA" id="ARBA00023315"/>
    </source>
</evidence>
<dbReference type="AlphaFoldDB" id="A0A0W0XLQ4"/>
<keyword evidence="1 4" id="KW-0808">Transferase</keyword>
<comment type="caution">
    <text evidence="4">The sequence shown here is derived from an EMBL/GenBank/DDBJ whole genome shotgun (WGS) entry which is preliminary data.</text>
</comment>
<dbReference type="InterPro" id="IPR016181">
    <property type="entry name" value="Acyl_CoA_acyltransferase"/>
</dbReference>
<dbReference type="Pfam" id="PF00583">
    <property type="entry name" value="Acetyltransf_1"/>
    <property type="match status" value="1"/>
</dbReference>
<dbReference type="STRING" id="458.Lrub_2359"/>
<evidence type="ECO:0000313" key="5">
    <source>
        <dbReference type="Proteomes" id="UP000054608"/>
    </source>
</evidence>
<dbReference type="Proteomes" id="UP000054608">
    <property type="component" value="Unassembled WGS sequence"/>
</dbReference>
<dbReference type="RefSeq" id="WP_058532349.1">
    <property type="nucleotide sequence ID" value="NZ_CAAAIN010000002.1"/>
</dbReference>
<dbReference type="InterPro" id="IPR000182">
    <property type="entry name" value="GNAT_dom"/>
</dbReference>